<dbReference type="Gene3D" id="3.30.360.10">
    <property type="entry name" value="Dihydrodipicolinate Reductase, domain 2"/>
    <property type="match status" value="1"/>
</dbReference>
<dbReference type="InterPro" id="IPR055170">
    <property type="entry name" value="GFO_IDH_MocA-like_dom"/>
</dbReference>
<reference evidence="3 4" key="1">
    <citation type="submission" date="2021-10" db="EMBL/GenBank/DDBJ databases">
        <title>Anaerobic single-cell dispensing facilitates the cultivation of human gut bacteria.</title>
        <authorList>
            <person name="Afrizal A."/>
        </authorList>
    </citation>
    <scope>NUCLEOTIDE SEQUENCE [LARGE SCALE GENOMIC DNA]</scope>
    <source>
        <strain evidence="3 4">CLA-AA-H200</strain>
    </source>
</reference>
<dbReference type="SUPFAM" id="SSF55347">
    <property type="entry name" value="Glyceraldehyde-3-phosphate dehydrogenase-like, C-terminal domain"/>
    <property type="match status" value="1"/>
</dbReference>
<evidence type="ECO:0000259" key="1">
    <source>
        <dbReference type="Pfam" id="PF01408"/>
    </source>
</evidence>
<accession>A0ABS8FW75</accession>
<dbReference type="PANTHER" id="PTHR43249:SF1">
    <property type="entry name" value="D-GLUCOSIDE 3-DEHYDROGENASE"/>
    <property type="match status" value="1"/>
</dbReference>
<sequence>MDKNSVMNAAFIGCGAIAQKKHLPLCAQDPRLRIRLLYDTARQTAEKCRETYGDADTETAEDITEIYERKDVDVVFVSTPNCFHAEQSIRALKSGKHVICEKPMALDSEGARKMLKAASDSGKLLHISYQNRFTNQALYTKRLAEEGFFGDIYYAKAYAVRRRAVPTWGVTTNRKYQGGGPLIDIGSHAIDLALWLADNFEPSYVSGMTYDKIAEKGSMANYWGPWDPNKMEVEDCALGFIVMKNGMTLTVDASYALNTVKEQEASVDLFGADAGAQLREEESVTLVHEMGGRMCITGNDLQKTKRSLTPEEEGISPSQREHRYYMNLLFDGKTEDPYAPQALVTAEIIEAIYRSAREKRPVYLERGK</sequence>
<feature type="domain" description="GFO/IDH/MocA-like oxidoreductase" evidence="2">
    <location>
        <begin position="140"/>
        <end position="265"/>
    </location>
</feature>
<dbReference type="Pfam" id="PF01408">
    <property type="entry name" value="GFO_IDH_MocA"/>
    <property type="match status" value="1"/>
</dbReference>
<name>A0ABS8FW75_9FIRM</name>
<dbReference type="SUPFAM" id="SSF51735">
    <property type="entry name" value="NAD(P)-binding Rossmann-fold domains"/>
    <property type="match status" value="1"/>
</dbReference>
<keyword evidence="4" id="KW-1185">Reference proteome</keyword>
<protein>
    <submittedName>
        <fullName evidence="3">Gfo/Idh/MocA family oxidoreductase</fullName>
    </submittedName>
</protein>
<gene>
    <name evidence="3" type="ORF">LKD70_03980</name>
</gene>
<dbReference type="RefSeq" id="WP_227706748.1">
    <property type="nucleotide sequence ID" value="NZ_JAJEQX010000005.1"/>
</dbReference>
<dbReference type="InterPro" id="IPR000683">
    <property type="entry name" value="Gfo/Idh/MocA-like_OxRdtase_N"/>
</dbReference>
<dbReference type="Pfam" id="PF22725">
    <property type="entry name" value="GFO_IDH_MocA_C3"/>
    <property type="match status" value="1"/>
</dbReference>
<evidence type="ECO:0000259" key="2">
    <source>
        <dbReference type="Pfam" id="PF22725"/>
    </source>
</evidence>
<evidence type="ECO:0000313" key="4">
    <source>
        <dbReference type="Proteomes" id="UP001198151"/>
    </source>
</evidence>
<dbReference type="InterPro" id="IPR052515">
    <property type="entry name" value="Gfo/Idh/MocA_Oxidoreductase"/>
</dbReference>
<dbReference type="EMBL" id="JAJEQX010000005">
    <property type="protein sequence ID" value="MCC2253603.1"/>
    <property type="molecule type" value="Genomic_DNA"/>
</dbReference>
<dbReference type="Proteomes" id="UP001198151">
    <property type="component" value="Unassembled WGS sequence"/>
</dbReference>
<dbReference type="Gene3D" id="3.40.50.720">
    <property type="entry name" value="NAD(P)-binding Rossmann-like Domain"/>
    <property type="match status" value="1"/>
</dbReference>
<organism evidence="3 4">
    <name type="scientific">Ruminococcus turbiniformis</name>
    <dbReference type="NCBI Taxonomy" id="2881258"/>
    <lineage>
        <taxon>Bacteria</taxon>
        <taxon>Bacillati</taxon>
        <taxon>Bacillota</taxon>
        <taxon>Clostridia</taxon>
        <taxon>Eubacteriales</taxon>
        <taxon>Oscillospiraceae</taxon>
        <taxon>Ruminococcus</taxon>
    </lineage>
</organism>
<proteinExistence type="predicted"/>
<evidence type="ECO:0000313" key="3">
    <source>
        <dbReference type="EMBL" id="MCC2253603.1"/>
    </source>
</evidence>
<comment type="caution">
    <text evidence="3">The sequence shown here is derived from an EMBL/GenBank/DDBJ whole genome shotgun (WGS) entry which is preliminary data.</text>
</comment>
<dbReference type="PANTHER" id="PTHR43249">
    <property type="entry name" value="UDP-N-ACETYL-2-AMINO-2-DEOXY-D-GLUCURONATE OXIDASE"/>
    <property type="match status" value="1"/>
</dbReference>
<dbReference type="InterPro" id="IPR036291">
    <property type="entry name" value="NAD(P)-bd_dom_sf"/>
</dbReference>
<feature type="domain" description="Gfo/Idh/MocA-like oxidoreductase N-terminal" evidence="1">
    <location>
        <begin position="8"/>
        <end position="128"/>
    </location>
</feature>